<keyword evidence="7" id="KW-1185">Reference proteome</keyword>
<evidence type="ECO:0000256" key="5">
    <source>
        <dbReference type="ARBA" id="ARBA00023136"/>
    </source>
</evidence>
<accession>A0ABM5FVE4</accession>
<feature type="transmembrane region" description="Helical" evidence="6">
    <location>
        <begin position="42"/>
        <end position="67"/>
    </location>
</feature>
<dbReference type="RefSeq" id="XP_072849376.1">
    <property type="nucleotide sequence ID" value="XM_072993275.1"/>
</dbReference>
<keyword evidence="5 6" id="KW-0472">Membrane</keyword>
<gene>
    <name evidence="8" type="primary">LOC110073035</name>
</gene>
<evidence type="ECO:0000256" key="1">
    <source>
        <dbReference type="ARBA" id="ARBA00004141"/>
    </source>
</evidence>
<organism evidence="7 8">
    <name type="scientific">Pogona vitticeps</name>
    <name type="common">central bearded dragon</name>
    <dbReference type="NCBI Taxonomy" id="103695"/>
    <lineage>
        <taxon>Eukaryota</taxon>
        <taxon>Metazoa</taxon>
        <taxon>Chordata</taxon>
        <taxon>Craniata</taxon>
        <taxon>Vertebrata</taxon>
        <taxon>Euteleostomi</taxon>
        <taxon>Lepidosauria</taxon>
        <taxon>Squamata</taxon>
        <taxon>Bifurcata</taxon>
        <taxon>Unidentata</taxon>
        <taxon>Episquamata</taxon>
        <taxon>Toxicofera</taxon>
        <taxon>Iguania</taxon>
        <taxon>Acrodonta</taxon>
        <taxon>Agamidae</taxon>
        <taxon>Amphibolurinae</taxon>
        <taxon>Pogona</taxon>
    </lineage>
</organism>
<keyword evidence="4 6" id="KW-1133">Transmembrane helix</keyword>
<comment type="subcellular location">
    <subcellularLocation>
        <location evidence="1">Membrane</location>
        <topology evidence="1">Multi-pass membrane protein</topology>
    </subcellularLocation>
</comment>
<dbReference type="PANTHER" id="PTHR14198">
    <property type="entry name" value="TRANSMEMBRANE 4 L6 FAMILY MEMBER 1-RELATED"/>
    <property type="match status" value="1"/>
</dbReference>
<sequence length="201" mass="22080">MCYGRCAKYIGYILLVLAVLCIVTNVLLYFPNGERSHVHLNTYVGCLHGIIGGGILVMIPACVFIGLEHQHFHDCCPRENHRRNCALLASVCLACIGLLGAGYCFIISALGIANEPHCFPVDDKTGCHHSLDSARGQMCKCELNQEYNSGATTGQSKELQFILGGATMQQILCITFGMCVVKIKGHYYEFEKEKINSNTVD</sequence>
<evidence type="ECO:0000313" key="7">
    <source>
        <dbReference type="Proteomes" id="UP001652642"/>
    </source>
</evidence>
<feature type="transmembrane region" description="Helical" evidence="6">
    <location>
        <begin position="87"/>
        <end position="113"/>
    </location>
</feature>
<reference evidence="8" key="1">
    <citation type="submission" date="2025-08" db="UniProtKB">
        <authorList>
            <consortium name="RefSeq"/>
        </authorList>
    </citation>
    <scope>IDENTIFICATION</scope>
</reference>
<evidence type="ECO:0000256" key="4">
    <source>
        <dbReference type="ARBA" id="ARBA00022989"/>
    </source>
</evidence>
<dbReference type="GeneID" id="110073035"/>
<dbReference type="Pfam" id="PF05805">
    <property type="entry name" value="L6_membrane"/>
    <property type="match status" value="1"/>
</dbReference>
<feature type="transmembrane region" description="Helical" evidence="6">
    <location>
        <begin position="12"/>
        <end position="30"/>
    </location>
</feature>
<name>A0ABM5FVE4_9SAUR</name>
<evidence type="ECO:0000256" key="6">
    <source>
        <dbReference type="SAM" id="Phobius"/>
    </source>
</evidence>
<comment type="similarity">
    <text evidence="2">Belongs to the L6 tetraspanin family.</text>
</comment>
<evidence type="ECO:0000256" key="2">
    <source>
        <dbReference type="ARBA" id="ARBA00006193"/>
    </source>
</evidence>
<proteinExistence type="inferred from homology"/>
<protein>
    <submittedName>
        <fullName evidence="8">Transmembrane 4 L6 family member 1-like</fullName>
    </submittedName>
</protein>
<evidence type="ECO:0000256" key="3">
    <source>
        <dbReference type="ARBA" id="ARBA00022692"/>
    </source>
</evidence>
<dbReference type="InterPro" id="IPR008661">
    <property type="entry name" value="L6_membrane"/>
</dbReference>
<dbReference type="PANTHER" id="PTHR14198:SF18">
    <property type="entry name" value="TRANSMEMBRANE 4 L6 FAMILY MEMBER 1"/>
    <property type="match status" value="1"/>
</dbReference>
<evidence type="ECO:0000313" key="8">
    <source>
        <dbReference type="RefSeq" id="XP_072849376.1"/>
    </source>
</evidence>
<keyword evidence="3 6" id="KW-0812">Transmembrane</keyword>
<dbReference type="Proteomes" id="UP001652642">
    <property type="component" value="Chromosome 3"/>
</dbReference>